<sequence>MEGSLKAWACWKGLGIGVVGPGRWSLSFRSFGLGGGDSVGFVDCCPCLHCSSPSSWDPGEVLPCRRVDLQVLQGSLQSFLVASYLTPFSTNTRGMTTQSKLSRQLATFQATP</sequence>
<reference evidence="3" key="1">
    <citation type="submission" date="2016-06" db="UniProtKB">
        <authorList>
            <consortium name="WormBaseParasite"/>
        </authorList>
    </citation>
    <scope>IDENTIFICATION</scope>
</reference>
<evidence type="ECO:0000313" key="3">
    <source>
        <dbReference type="WBParaSite" id="SSLN_0000719201-mRNA-1"/>
    </source>
</evidence>
<reference evidence="1 2" key="2">
    <citation type="submission" date="2018-11" db="EMBL/GenBank/DDBJ databases">
        <authorList>
            <consortium name="Pathogen Informatics"/>
        </authorList>
    </citation>
    <scope>NUCLEOTIDE SEQUENCE [LARGE SCALE GENOMIC DNA]</scope>
    <source>
        <strain evidence="1 2">NST_G2</strain>
    </source>
</reference>
<dbReference type="EMBL" id="UYSU01033929">
    <property type="protein sequence ID" value="VDL93358.1"/>
    <property type="molecule type" value="Genomic_DNA"/>
</dbReference>
<proteinExistence type="predicted"/>
<accession>A0A183SRX5</accession>
<dbReference type="WBParaSite" id="SSLN_0000719201-mRNA-1">
    <property type="protein sequence ID" value="SSLN_0000719201-mRNA-1"/>
    <property type="gene ID" value="SSLN_0000719201"/>
</dbReference>
<dbReference type="AlphaFoldDB" id="A0A183SRX5"/>
<evidence type="ECO:0000313" key="1">
    <source>
        <dbReference type="EMBL" id="VDL93358.1"/>
    </source>
</evidence>
<evidence type="ECO:0000313" key="2">
    <source>
        <dbReference type="Proteomes" id="UP000275846"/>
    </source>
</evidence>
<keyword evidence="2" id="KW-1185">Reference proteome</keyword>
<dbReference type="Proteomes" id="UP000275846">
    <property type="component" value="Unassembled WGS sequence"/>
</dbReference>
<name>A0A183SRX5_SCHSO</name>
<protein>
    <submittedName>
        <fullName evidence="3">Secreted protein</fullName>
    </submittedName>
</protein>
<gene>
    <name evidence="1" type="ORF">SSLN_LOCUS6973</name>
</gene>
<organism evidence="3">
    <name type="scientific">Schistocephalus solidus</name>
    <name type="common">Tapeworm</name>
    <dbReference type="NCBI Taxonomy" id="70667"/>
    <lineage>
        <taxon>Eukaryota</taxon>
        <taxon>Metazoa</taxon>
        <taxon>Spiralia</taxon>
        <taxon>Lophotrochozoa</taxon>
        <taxon>Platyhelminthes</taxon>
        <taxon>Cestoda</taxon>
        <taxon>Eucestoda</taxon>
        <taxon>Diphyllobothriidea</taxon>
        <taxon>Diphyllobothriidae</taxon>
        <taxon>Schistocephalus</taxon>
    </lineage>
</organism>